<dbReference type="AlphaFoldDB" id="A0AAV2S574"/>
<keyword evidence="2 6" id="KW-0812">Transmembrane</keyword>
<keyword evidence="4 6" id="KW-0472">Membrane</keyword>
<evidence type="ECO:0000256" key="1">
    <source>
        <dbReference type="ARBA" id="ARBA00004141"/>
    </source>
</evidence>
<feature type="non-terminal residue" evidence="7">
    <location>
        <position position="451"/>
    </location>
</feature>
<feature type="transmembrane region" description="Helical" evidence="6">
    <location>
        <begin position="347"/>
        <end position="368"/>
    </location>
</feature>
<dbReference type="Pfam" id="PF07690">
    <property type="entry name" value="MFS_1"/>
    <property type="match status" value="1"/>
</dbReference>
<evidence type="ECO:0000256" key="2">
    <source>
        <dbReference type="ARBA" id="ARBA00022692"/>
    </source>
</evidence>
<dbReference type="Gene3D" id="1.20.1250.20">
    <property type="entry name" value="MFS general substrate transporter like domains"/>
    <property type="match status" value="1"/>
</dbReference>
<keyword evidence="3 6" id="KW-1133">Transmembrane helix</keyword>
<accession>A0AAV2S574</accession>
<feature type="transmembrane region" description="Helical" evidence="6">
    <location>
        <begin position="182"/>
        <end position="208"/>
    </location>
</feature>
<dbReference type="EMBL" id="CAXKWB010044061">
    <property type="protein sequence ID" value="CAL4160372.1"/>
    <property type="molecule type" value="Genomic_DNA"/>
</dbReference>
<evidence type="ECO:0008006" key="9">
    <source>
        <dbReference type="Google" id="ProtNLM"/>
    </source>
</evidence>
<evidence type="ECO:0000256" key="5">
    <source>
        <dbReference type="SAM" id="MobiDB-lite"/>
    </source>
</evidence>
<keyword evidence="8" id="KW-1185">Reference proteome</keyword>
<dbReference type="PANTHER" id="PTHR23507">
    <property type="entry name" value="ZGC:174356"/>
    <property type="match status" value="1"/>
</dbReference>
<evidence type="ECO:0000256" key="3">
    <source>
        <dbReference type="ARBA" id="ARBA00022989"/>
    </source>
</evidence>
<proteinExistence type="predicted"/>
<sequence>MAQTEEASTTPLLNKRKSLVQNEETETTPLLHKSSAGKDSSNFPKPASTGKAIQDFFQAVTIEPIMFLHALSYSFEGVFVDNLWIDKICQNQYNYSSETCQNLDSGQYTVEQDNVQRRTTSYSMYRSVIETIPSIVAVVFLGAWSDTRGRRLPVILPIYGYTLKVISYIINVIWWPLPPWCLIIVCIPYGLCGSMIGFFLGIYSYLGLTSSKKTRTSRFGILYIVYELSSPIGKFLGVKVFETYGYLGIFGIALTLNVLAILYAYIRLENLTPKESNSQDTKDKSICSLLSPARVKKLLSVAFRKRENHGRTKIITLVFIMLLGMFSYGGNTYLYTRKKFGWNYRDYTFWSIFSTPVTMFASMIVLPFQSVYLGFEDYLIGFIGSSTEMFKNVIEGTAPDGWYMYLGTLVIIVGYGVSSSIRSALTKLVSPDEIGAVFAVLALCRNILTSC</sequence>
<feature type="transmembrane region" description="Helical" evidence="6">
    <location>
        <begin position="244"/>
        <end position="266"/>
    </location>
</feature>
<feature type="compositionally biased region" description="Polar residues" evidence="5">
    <location>
        <begin position="1"/>
        <end position="12"/>
    </location>
</feature>
<evidence type="ECO:0000256" key="4">
    <source>
        <dbReference type="ARBA" id="ARBA00023136"/>
    </source>
</evidence>
<protein>
    <recommendedName>
        <fullName evidence="9">Proton-coupled folate transporter</fullName>
    </recommendedName>
</protein>
<dbReference type="PANTHER" id="PTHR23507:SF1">
    <property type="entry name" value="FI18259P1-RELATED"/>
    <property type="match status" value="1"/>
</dbReference>
<feature type="transmembrane region" description="Helical" evidence="6">
    <location>
        <begin position="402"/>
        <end position="421"/>
    </location>
</feature>
<name>A0AAV2S574_MEGNR</name>
<feature type="transmembrane region" description="Helical" evidence="6">
    <location>
        <begin position="156"/>
        <end position="176"/>
    </location>
</feature>
<dbReference type="InterPro" id="IPR036259">
    <property type="entry name" value="MFS_trans_sf"/>
</dbReference>
<evidence type="ECO:0000256" key="6">
    <source>
        <dbReference type="SAM" id="Phobius"/>
    </source>
</evidence>
<dbReference type="GO" id="GO:0022857">
    <property type="term" value="F:transmembrane transporter activity"/>
    <property type="evidence" value="ECO:0007669"/>
    <property type="project" value="InterPro"/>
</dbReference>
<dbReference type="Proteomes" id="UP001497623">
    <property type="component" value="Unassembled WGS sequence"/>
</dbReference>
<evidence type="ECO:0000313" key="8">
    <source>
        <dbReference type="Proteomes" id="UP001497623"/>
    </source>
</evidence>
<gene>
    <name evidence="7" type="ORF">MNOR_LOCUS32416</name>
</gene>
<reference evidence="7 8" key="1">
    <citation type="submission" date="2024-05" db="EMBL/GenBank/DDBJ databases">
        <authorList>
            <person name="Wallberg A."/>
        </authorList>
    </citation>
    <scope>NUCLEOTIDE SEQUENCE [LARGE SCALE GENOMIC DNA]</scope>
</reference>
<feature type="transmembrane region" description="Helical" evidence="6">
    <location>
        <begin position="314"/>
        <end position="335"/>
    </location>
</feature>
<feature type="region of interest" description="Disordered" evidence="5">
    <location>
        <begin position="1"/>
        <end position="46"/>
    </location>
</feature>
<comment type="subcellular location">
    <subcellularLocation>
        <location evidence="1">Membrane</location>
        <topology evidence="1">Multi-pass membrane protein</topology>
    </subcellularLocation>
</comment>
<feature type="transmembrane region" description="Helical" evidence="6">
    <location>
        <begin position="124"/>
        <end position="144"/>
    </location>
</feature>
<dbReference type="InterPro" id="IPR011701">
    <property type="entry name" value="MFS"/>
</dbReference>
<evidence type="ECO:0000313" key="7">
    <source>
        <dbReference type="EMBL" id="CAL4160372.1"/>
    </source>
</evidence>
<comment type="caution">
    <text evidence="7">The sequence shown here is derived from an EMBL/GenBank/DDBJ whole genome shotgun (WGS) entry which is preliminary data.</text>
</comment>
<organism evidence="7 8">
    <name type="scientific">Meganyctiphanes norvegica</name>
    <name type="common">Northern krill</name>
    <name type="synonym">Thysanopoda norvegica</name>
    <dbReference type="NCBI Taxonomy" id="48144"/>
    <lineage>
        <taxon>Eukaryota</taxon>
        <taxon>Metazoa</taxon>
        <taxon>Ecdysozoa</taxon>
        <taxon>Arthropoda</taxon>
        <taxon>Crustacea</taxon>
        <taxon>Multicrustacea</taxon>
        <taxon>Malacostraca</taxon>
        <taxon>Eumalacostraca</taxon>
        <taxon>Eucarida</taxon>
        <taxon>Euphausiacea</taxon>
        <taxon>Euphausiidae</taxon>
        <taxon>Meganyctiphanes</taxon>
    </lineage>
</organism>
<dbReference type="SUPFAM" id="SSF103473">
    <property type="entry name" value="MFS general substrate transporter"/>
    <property type="match status" value="1"/>
</dbReference>
<dbReference type="GO" id="GO:0016020">
    <property type="term" value="C:membrane"/>
    <property type="evidence" value="ECO:0007669"/>
    <property type="project" value="UniProtKB-SubCell"/>
</dbReference>